<feature type="compositionally biased region" description="Low complexity" evidence="1">
    <location>
        <begin position="33"/>
        <end position="50"/>
    </location>
</feature>
<protein>
    <recommendedName>
        <fullName evidence="5">Peptidylprolyl isomerase</fullName>
    </recommendedName>
</protein>
<feature type="signal peptide" evidence="2">
    <location>
        <begin position="1"/>
        <end position="21"/>
    </location>
</feature>
<organism evidence="3 4">
    <name type="scientific">Paracoccus aerius</name>
    <dbReference type="NCBI Taxonomy" id="1915382"/>
    <lineage>
        <taxon>Bacteria</taxon>
        <taxon>Pseudomonadati</taxon>
        <taxon>Pseudomonadota</taxon>
        <taxon>Alphaproteobacteria</taxon>
        <taxon>Rhodobacterales</taxon>
        <taxon>Paracoccaceae</taxon>
        <taxon>Paracoccus</taxon>
    </lineage>
</organism>
<sequence length="248" mass="25160">MTTLAAAALLGFPLCAGAVLAQDAPKADAPGNTGAQQTQSSDQTAQAAGGQASTGVVADGLLATIGGVEIRNSDLLTAIGALPPPLSAQPPEIVASLALQQLLLREAIVQKARSQNLAQDPEVQSLVSQATQTAEENALVQVWLQRELQNRVTADAVDQAYAALKAVSTDEVPPLDEVRTQLEQGLRRQAVEQIERSLLTGADITFYGPDGKPRPGPQASGDGGADGAAAAADQTGAAADPGSAQTGN</sequence>
<dbReference type="RefSeq" id="WP_191309643.1">
    <property type="nucleotide sequence ID" value="NZ_BNCL01000006.1"/>
</dbReference>
<evidence type="ECO:0000313" key="4">
    <source>
        <dbReference type="Proteomes" id="UP000644749"/>
    </source>
</evidence>
<dbReference type="InterPro" id="IPR027304">
    <property type="entry name" value="Trigger_fact/SurA_dom_sf"/>
</dbReference>
<feature type="chain" id="PRO_5046581804" description="Peptidylprolyl isomerase" evidence="2">
    <location>
        <begin position="22"/>
        <end position="248"/>
    </location>
</feature>
<dbReference type="SUPFAM" id="SSF109998">
    <property type="entry name" value="Triger factor/SurA peptide-binding domain-like"/>
    <property type="match status" value="1"/>
</dbReference>
<keyword evidence="4" id="KW-1185">Reference proteome</keyword>
<dbReference type="EMBL" id="JAESHT010000009">
    <property type="protein sequence ID" value="MBL3674109.1"/>
    <property type="molecule type" value="Genomic_DNA"/>
</dbReference>
<evidence type="ECO:0000256" key="1">
    <source>
        <dbReference type="SAM" id="MobiDB-lite"/>
    </source>
</evidence>
<evidence type="ECO:0000313" key="3">
    <source>
        <dbReference type="EMBL" id="MBL3674109.1"/>
    </source>
</evidence>
<accession>A0ABS1S7N6</accession>
<name>A0ABS1S7N6_9RHOB</name>
<feature type="region of interest" description="Disordered" evidence="1">
    <location>
        <begin position="202"/>
        <end position="248"/>
    </location>
</feature>
<evidence type="ECO:0008006" key="5">
    <source>
        <dbReference type="Google" id="ProtNLM"/>
    </source>
</evidence>
<feature type="compositionally biased region" description="Low complexity" evidence="1">
    <location>
        <begin position="227"/>
        <end position="242"/>
    </location>
</feature>
<dbReference type="Proteomes" id="UP000644749">
    <property type="component" value="Unassembled WGS sequence"/>
</dbReference>
<comment type="caution">
    <text evidence="3">The sequence shown here is derived from an EMBL/GenBank/DDBJ whole genome shotgun (WGS) entry which is preliminary data.</text>
</comment>
<reference evidence="3 4" key="1">
    <citation type="submission" date="2021-01" db="EMBL/GenBank/DDBJ databases">
        <title>011410 draft genome.</title>
        <authorList>
            <person name="Lang L."/>
        </authorList>
    </citation>
    <scope>NUCLEOTIDE SEQUENCE [LARGE SCALE GENOMIC DNA]</scope>
    <source>
        <strain evidence="3 4">KCTC 42845</strain>
    </source>
</reference>
<keyword evidence="2" id="KW-0732">Signal</keyword>
<proteinExistence type="predicted"/>
<evidence type="ECO:0000256" key="2">
    <source>
        <dbReference type="SAM" id="SignalP"/>
    </source>
</evidence>
<gene>
    <name evidence="3" type="ORF">JL111_11495</name>
</gene>
<feature type="region of interest" description="Disordered" evidence="1">
    <location>
        <begin position="25"/>
        <end position="50"/>
    </location>
</feature>